<dbReference type="InterPro" id="IPR003870">
    <property type="entry name" value="DUF222"/>
</dbReference>
<organism evidence="4 5">
    <name type="scientific">Cnuibacter physcomitrellae</name>
    <dbReference type="NCBI Taxonomy" id="1619308"/>
    <lineage>
        <taxon>Bacteria</taxon>
        <taxon>Bacillati</taxon>
        <taxon>Actinomycetota</taxon>
        <taxon>Actinomycetes</taxon>
        <taxon>Micrococcales</taxon>
        <taxon>Microbacteriaceae</taxon>
        <taxon>Cnuibacter</taxon>
    </lineage>
</organism>
<gene>
    <name evidence="4" type="ORF">B5808_08480</name>
</gene>
<dbReference type="Proteomes" id="UP000192775">
    <property type="component" value="Chromosome"/>
</dbReference>
<dbReference type="EMBL" id="CP020715">
    <property type="protein sequence ID" value="ARJ05244.1"/>
    <property type="molecule type" value="Genomic_DNA"/>
</dbReference>
<name>A0A1X9LJ82_9MICO</name>
<dbReference type="InterPro" id="IPR003615">
    <property type="entry name" value="HNH_nuc"/>
</dbReference>
<evidence type="ECO:0000256" key="1">
    <source>
        <dbReference type="SAM" id="Coils"/>
    </source>
</evidence>
<protein>
    <recommendedName>
        <fullName evidence="3">DUF222 domain-containing protein</fullName>
    </recommendedName>
</protein>
<evidence type="ECO:0000256" key="2">
    <source>
        <dbReference type="SAM" id="MobiDB-lite"/>
    </source>
</evidence>
<feature type="coiled-coil region" evidence="1">
    <location>
        <begin position="31"/>
        <end position="65"/>
    </location>
</feature>
<evidence type="ECO:0000259" key="3">
    <source>
        <dbReference type="Pfam" id="PF02720"/>
    </source>
</evidence>
<dbReference type="Pfam" id="PF02720">
    <property type="entry name" value="DUF222"/>
    <property type="match status" value="1"/>
</dbReference>
<dbReference type="CDD" id="cd00085">
    <property type="entry name" value="HNHc"/>
    <property type="match status" value="1"/>
</dbReference>
<keyword evidence="1" id="KW-0175">Coiled coil</keyword>
<feature type="region of interest" description="Disordered" evidence="2">
    <location>
        <begin position="282"/>
        <end position="308"/>
    </location>
</feature>
<reference evidence="4 5" key="1">
    <citation type="submission" date="2017-04" db="EMBL/GenBank/DDBJ databases">
        <authorList>
            <person name="Afonso C.L."/>
            <person name="Miller P.J."/>
            <person name="Scott M.A."/>
            <person name="Spackman E."/>
            <person name="Goraichik I."/>
            <person name="Dimitrov K.M."/>
            <person name="Suarez D.L."/>
            <person name="Swayne D.E."/>
        </authorList>
    </citation>
    <scope>NUCLEOTIDE SEQUENCE [LARGE SCALE GENOMIC DNA]</scope>
    <source>
        <strain evidence="5">XA(T)</strain>
    </source>
</reference>
<dbReference type="KEGG" id="cphy:B5808_08480"/>
<sequence length="465" mass="50451">MEAMSSELGRGPRFEAPRAFHPGVVQVRRGQERLLRRLEELHREAAALEAERMRVLAEYATLTDRGAVLLHPDRPVEGRAMERRSMAAEIATALRVSERSVHADVDDAETLVRELPTTLEALSAGAVSRQHARKIVAQACSLPEGAARTAFEAAVLPLAETLTPARFHTTATRLRERLHPESITTRTRQAFGERSVWLEPGWDGMASLHLTTSAENVYAIEQRLDAHARALNTVDEPRTIGQLRVDVAVDMLLGGPAATLGTVPVALLVTVPALTLADSDPAAAAPDGARSAGAGGGVEQEPGTLSGYGPICPDTARRLAGLAPTFTRILTRPDTGEIVSVGRDSYRVPAAMRRRLRLEDEICRFPGCGRPASACDADHTLDWQYDGETATTNLSHLCRGHHRLKQATGWDVTQEDDRTLTWTSPLGRTSTTHPAARALLDGTRRAQETLARIRDTPPPTGPPPY</sequence>
<accession>A0A1X9LJ82</accession>
<feature type="domain" description="DUF222" evidence="3">
    <location>
        <begin position="52"/>
        <end position="360"/>
    </location>
</feature>
<dbReference type="STRING" id="1619308.B5808_08480"/>
<evidence type="ECO:0000313" key="5">
    <source>
        <dbReference type="Proteomes" id="UP000192775"/>
    </source>
</evidence>
<keyword evidence="5" id="KW-1185">Reference proteome</keyword>
<evidence type="ECO:0000313" key="4">
    <source>
        <dbReference type="EMBL" id="ARJ05244.1"/>
    </source>
</evidence>
<feature type="compositionally biased region" description="Low complexity" evidence="2">
    <location>
        <begin position="282"/>
        <end position="292"/>
    </location>
</feature>
<proteinExistence type="predicted"/>
<dbReference type="AlphaFoldDB" id="A0A1X9LJ82"/>